<keyword evidence="4" id="KW-0401">Integrin</keyword>
<dbReference type="InterPro" id="IPR036436">
    <property type="entry name" value="Disintegrin_dom_sf"/>
</dbReference>
<sequence>MLESSVTEASKPHVRFQLPGCQPPSWLAVNLRIALIKNSRGLEQNPMDYSISISEKPESAVQDFIPLYLEMHIVVDKVLVFAQLNVTIVLSSLELWSDKNKISTVGEADELLQRFLEWKKSYLTLRPHDIAYLFMQSSGVKTFSNCSLSDFKSFILNMGAKCLQNKPQMQVRQKAVCGNGKVENPEVCDCGTEDIQQAGSPCRPSVHPECDLPEFCNGSSSACPTDIMIINGHSCKTKYICYNGDCHDLDARCESLFGKGSKNAPFACYEEIQSQLDRFGNCGKERGQYKFCQWRSFLSPVSVVYSYDKYDTQKTNNPFDQQVEGSSLESYAVSIVQLLSLHMGLSFDNTDTCYCSGDVCTMSPEAIHLMCGKLVCAWPHKAIVSKANLSVIYTQIRNEICVSTFLSSDRIPANDRTTVNTPEDRDKTFIEDGTSCGPDMYPKRMSLEAFSVVIAQLLGVNLGLSYDDINNCNCPGAACIMNPQAIRSRGVKSFSSCSVNEFKGVVSQPGFECLQNQTISKVAVQGRLEPGCGNKRLDFGEECDCGPPEVSGKR</sequence>
<dbReference type="Proteomes" id="UP000010556">
    <property type="component" value="Unassembled WGS sequence"/>
</dbReference>
<proteinExistence type="predicted"/>
<dbReference type="PANTHER" id="PTHR11905">
    <property type="entry name" value="ADAM A DISINTEGRIN AND METALLOPROTEASE DOMAIN"/>
    <property type="match status" value="1"/>
</dbReference>
<feature type="disulfide bond" evidence="1">
    <location>
        <begin position="355"/>
        <end position="360"/>
    </location>
</feature>
<dbReference type="PROSITE" id="PS50215">
    <property type="entry name" value="ADAM_MEPRO"/>
    <property type="match status" value="2"/>
</dbReference>
<keyword evidence="5" id="KW-1185">Reference proteome</keyword>
<evidence type="ECO:0000313" key="4">
    <source>
        <dbReference type="EMBL" id="ELK28844.1"/>
    </source>
</evidence>
<dbReference type="GO" id="GO:0008584">
    <property type="term" value="P:male gonad development"/>
    <property type="evidence" value="ECO:0007669"/>
    <property type="project" value="TreeGrafter"/>
</dbReference>
<dbReference type="SUPFAM" id="SSF57552">
    <property type="entry name" value="Blood coagulation inhibitor (disintegrin)"/>
    <property type="match status" value="1"/>
</dbReference>
<feature type="domain" description="Peptidase M12B" evidence="3">
    <location>
        <begin position="69"/>
        <end position="368"/>
    </location>
</feature>
<dbReference type="InterPro" id="IPR001590">
    <property type="entry name" value="Peptidase_M12B"/>
</dbReference>
<dbReference type="SMART" id="SM00608">
    <property type="entry name" value="ACR"/>
    <property type="match status" value="1"/>
</dbReference>
<evidence type="ECO:0000259" key="3">
    <source>
        <dbReference type="PROSITE" id="PS50215"/>
    </source>
</evidence>
<dbReference type="SUPFAM" id="SSF55486">
    <property type="entry name" value="Metalloproteases ('zincins'), catalytic domain"/>
    <property type="match status" value="2"/>
</dbReference>
<dbReference type="GO" id="GO:0007155">
    <property type="term" value="P:cell adhesion"/>
    <property type="evidence" value="ECO:0007669"/>
    <property type="project" value="TreeGrafter"/>
</dbReference>
<feature type="domain" description="Disintegrin" evidence="2">
    <location>
        <begin position="161"/>
        <end position="231"/>
    </location>
</feature>
<dbReference type="Gene3D" id="3.40.390.10">
    <property type="entry name" value="Collagenase (Catalytic Domain)"/>
    <property type="match status" value="2"/>
</dbReference>
<protein>
    <submittedName>
        <fullName evidence="4">Disintegrin and metalloproteinase domain-containing protein 32</fullName>
    </submittedName>
</protein>
<dbReference type="AlphaFoldDB" id="L5LQW6"/>
<dbReference type="Gene3D" id="4.10.70.10">
    <property type="entry name" value="Disintegrin domain"/>
    <property type="match status" value="1"/>
</dbReference>
<name>L5LQW6_MYODS</name>
<reference evidence="5" key="1">
    <citation type="journal article" date="2013" name="Science">
        <title>Comparative analysis of bat genomes provides insight into the evolution of flight and immunity.</title>
        <authorList>
            <person name="Zhang G."/>
            <person name="Cowled C."/>
            <person name="Shi Z."/>
            <person name="Huang Z."/>
            <person name="Bishop-Lilly K.A."/>
            <person name="Fang X."/>
            <person name="Wynne J.W."/>
            <person name="Xiong Z."/>
            <person name="Baker M.L."/>
            <person name="Zhao W."/>
            <person name="Tachedjian M."/>
            <person name="Zhu Y."/>
            <person name="Zhou P."/>
            <person name="Jiang X."/>
            <person name="Ng J."/>
            <person name="Yang L."/>
            <person name="Wu L."/>
            <person name="Xiao J."/>
            <person name="Feng Y."/>
            <person name="Chen Y."/>
            <person name="Sun X."/>
            <person name="Zhang Y."/>
            <person name="Marsh G.A."/>
            <person name="Crameri G."/>
            <person name="Broder C.C."/>
            <person name="Frey K.G."/>
            <person name="Wang L.F."/>
            <person name="Wang J."/>
        </authorList>
    </citation>
    <scope>NUCLEOTIDE SEQUENCE [LARGE SCALE GENOMIC DNA]</scope>
</reference>
<dbReference type="PROSITE" id="PS50214">
    <property type="entry name" value="DISINTEGRIN_2"/>
    <property type="match status" value="1"/>
</dbReference>
<dbReference type="InterPro" id="IPR006586">
    <property type="entry name" value="ADAM_Cys-rich"/>
</dbReference>
<gene>
    <name evidence="4" type="ORF">MDA_GLEAN10024915</name>
</gene>
<feature type="domain" description="Peptidase M12B" evidence="3">
    <location>
        <begin position="435"/>
        <end position="518"/>
    </location>
</feature>
<dbReference type="Pfam" id="PF01421">
    <property type="entry name" value="Reprolysin"/>
    <property type="match status" value="4"/>
</dbReference>
<dbReference type="GO" id="GO:0007229">
    <property type="term" value="P:integrin-mediated signaling pathway"/>
    <property type="evidence" value="ECO:0007669"/>
    <property type="project" value="UniProtKB-KW"/>
</dbReference>
<dbReference type="PANTHER" id="PTHR11905:SF24">
    <property type="entry name" value="DISINTEGRIN AND METALLOPROTEINASE DOMAIN-CONTAINING PROTEIN 32"/>
    <property type="match status" value="1"/>
</dbReference>
<dbReference type="EMBL" id="KB108646">
    <property type="protein sequence ID" value="ELK28844.1"/>
    <property type="molecule type" value="Genomic_DNA"/>
</dbReference>
<comment type="caution">
    <text evidence="1">Lacks conserved residue(s) required for the propagation of feature annotation.</text>
</comment>
<keyword evidence="1" id="KW-1015">Disulfide bond</keyword>
<dbReference type="GO" id="GO:0004222">
    <property type="term" value="F:metalloendopeptidase activity"/>
    <property type="evidence" value="ECO:0007669"/>
    <property type="project" value="InterPro"/>
</dbReference>
<evidence type="ECO:0000313" key="5">
    <source>
        <dbReference type="Proteomes" id="UP000010556"/>
    </source>
</evidence>
<dbReference type="Pfam" id="PF08516">
    <property type="entry name" value="ADAM_CR"/>
    <property type="match status" value="1"/>
</dbReference>
<dbReference type="eggNOG" id="KOG3607">
    <property type="taxonomic scope" value="Eukaryota"/>
</dbReference>
<dbReference type="SMART" id="SM00050">
    <property type="entry name" value="DISIN"/>
    <property type="match status" value="1"/>
</dbReference>
<accession>L5LQW6</accession>
<dbReference type="InterPro" id="IPR001762">
    <property type="entry name" value="Disintegrin_dom"/>
</dbReference>
<feature type="disulfide bond" evidence="1">
    <location>
        <begin position="474"/>
        <end position="479"/>
    </location>
</feature>
<dbReference type="InterPro" id="IPR024079">
    <property type="entry name" value="MetalloPept_cat_dom_sf"/>
</dbReference>
<dbReference type="GO" id="GO:0006508">
    <property type="term" value="P:proteolysis"/>
    <property type="evidence" value="ECO:0007669"/>
    <property type="project" value="InterPro"/>
</dbReference>
<dbReference type="GO" id="GO:0005886">
    <property type="term" value="C:plasma membrane"/>
    <property type="evidence" value="ECO:0007669"/>
    <property type="project" value="TreeGrafter"/>
</dbReference>
<evidence type="ECO:0000256" key="1">
    <source>
        <dbReference type="PROSITE-ProRule" id="PRU00276"/>
    </source>
</evidence>
<evidence type="ECO:0000259" key="2">
    <source>
        <dbReference type="PROSITE" id="PS50214"/>
    </source>
</evidence>
<organism evidence="4 5">
    <name type="scientific">Myotis davidii</name>
    <name type="common">David's myotis</name>
    <dbReference type="NCBI Taxonomy" id="225400"/>
    <lineage>
        <taxon>Eukaryota</taxon>
        <taxon>Metazoa</taxon>
        <taxon>Chordata</taxon>
        <taxon>Craniata</taxon>
        <taxon>Vertebrata</taxon>
        <taxon>Euteleostomi</taxon>
        <taxon>Mammalia</taxon>
        <taxon>Eutheria</taxon>
        <taxon>Laurasiatheria</taxon>
        <taxon>Chiroptera</taxon>
        <taxon>Yangochiroptera</taxon>
        <taxon>Vespertilionidae</taxon>
        <taxon>Myotis</taxon>
    </lineage>
</organism>
<dbReference type="GO" id="GO:0007339">
    <property type="term" value="P:binding of sperm to zona pellucida"/>
    <property type="evidence" value="ECO:0007669"/>
    <property type="project" value="TreeGrafter"/>
</dbReference>